<accession>A0ABY9X6A7</accession>
<dbReference type="RefSeq" id="WP_395810465.1">
    <property type="nucleotide sequence ID" value="NZ_CP043494.1"/>
</dbReference>
<reference evidence="1 2" key="1">
    <citation type="submission" date="2019-08" db="EMBL/GenBank/DDBJ databases">
        <title>Archangium and Cystobacter genomes.</title>
        <authorList>
            <person name="Chen I.-C.K."/>
            <person name="Wielgoss S."/>
        </authorList>
    </citation>
    <scope>NUCLEOTIDE SEQUENCE [LARGE SCALE GENOMIC DNA]</scope>
    <source>
        <strain evidence="1 2">Cbm 6</strain>
    </source>
</reference>
<gene>
    <name evidence="1" type="ORF">F0U60_47125</name>
</gene>
<evidence type="ECO:0000313" key="2">
    <source>
        <dbReference type="Proteomes" id="UP001611383"/>
    </source>
</evidence>
<keyword evidence="2" id="KW-1185">Reference proteome</keyword>
<sequence>MAPGQPPLLQLPSFLHGTYSLVQQKTKEEGLRCGKQYRESGSFPAPQQMLEVPPHEWVVTHEVVDFHRERPAWRLHMVSGVMQGLYEAMDWQSPIPLRDAYEEFIRETGWGALYFAISPTSPKSAKITARRLQAVLRFWEPLQSARYVFSTPNDALSLEELMVASCHWALDAWCPTGEGSVYARMETAVNRMAQASREDSLEAIFRQMPRALISARDLKHRDVVADPSFQRERIAALDSRAFERVSGACTSDLLALLYAWDRQLGKQ</sequence>
<organism evidence="1 2">
    <name type="scientific">Archangium minus</name>
    <dbReference type="NCBI Taxonomy" id="83450"/>
    <lineage>
        <taxon>Bacteria</taxon>
        <taxon>Pseudomonadati</taxon>
        <taxon>Myxococcota</taxon>
        <taxon>Myxococcia</taxon>
        <taxon>Myxococcales</taxon>
        <taxon>Cystobacterineae</taxon>
        <taxon>Archangiaceae</taxon>
        <taxon>Archangium</taxon>
    </lineage>
</organism>
<dbReference type="EMBL" id="CP043494">
    <property type="protein sequence ID" value="WNG50864.1"/>
    <property type="molecule type" value="Genomic_DNA"/>
</dbReference>
<proteinExistence type="predicted"/>
<name>A0ABY9X6A7_9BACT</name>
<dbReference type="Proteomes" id="UP001611383">
    <property type="component" value="Chromosome"/>
</dbReference>
<evidence type="ECO:0000313" key="1">
    <source>
        <dbReference type="EMBL" id="WNG50864.1"/>
    </source>
</evidence>
<protein>
    <submittedName>
        <fullName evidence="1">Uncharacterized protein</fullName>
    </submittedName>
</protein>